<sequence length="113" mass="12916">MIVRKQRQKFVANSRTAQRSRLRLATVLITPITINAVIVRTRLTNEMNMRSCVRPDRDKTQTFTLVVLLQMFTQLDSERPGMFGRAARGARAQIVHHAGHHEAFHYSRSCAAV</sequence>
<evidence type="ECO:0000313" key="3">
    <source>
        <dbReference type="Proteomes" id="UP000299102"/>
    </source>
</evidence>
<dbReference type="EMBL" id="BGZK01000708">
    <property type="protein sequence ID" value="GBP57115.1"/>
    <property type="molecule type" value="Genomic_DNA"/>
</dbReference>
<protein>
    <submittedName>
        <fullName evidence="2">Uncharacterized protein</fullName>
    </submittedName>
</protein>
<accession>A0A4C1X4E3</accession>
<dbReference type="Proteomes" id="UP000299102">
    <property type="component" value="Unassembled WGS sequence"/>
</dbReference>
<keyword evidence="1" id="KW-1133">Transmembrane helix</keyword>
<evidence type="ECO:0000313" key="2">
    <source>
        <dbReference type="EMBL" id="GBP57115.1"/>
    </source>
</evidence>
<gene>
    <name evidence="2" type="ORF">EVAR_36783_1</name>
</gene>
<keyword evidence="1" id="KW-0812">Transmembrane</keyword>
<dbReference type="AlphaFoldDB" id="A0A4C1X4E3"/>
<organism evidence="2 3">
    <name type="scientific">Eumeta variegata</name>
    <name type="common">Bagworm moth</name>
    <name type="synonym">Eumeta japonica</name>
    <dbReference type="NCBI Taxonomy" id="151549"/>
    <lineage>
        <taxon>Eukaryota</taxon>
        <taxon>Metazoa</taxon>
        <taxon>Ecdysozoa</taxon>
        <taxon>Arthropoda</taxon>
        <taxon>Hexapoda</taxon>
        <taxon>Insecta</taxon>
        <taxon>Pterygota</taxon>
        <taxon>Neoptera</taxon>
        <taxon>Endopterygota</taxon>
        <taxon>Lepidoptera</taxon>
        <taxon>Glossata</taxon>
        <taxon>Ditrysia</taxon>
        <taxon>Tineoidea</taxon>
        <taxon>Psychidae</taxon>
        <taxon>Oiketicinae</taxon>
        <taxon>Eumeta</taxon>
    </lineage>
</organism>
<keyword evidence="1" id="KW-0472">Membrane</keyword>
<evidence type="ECO:0000256" key="1">
    <source>
        <dbReference type="SAM" id="Phobius"/>
    </source>
</evidence>
<reference evidence="2 3" key="1">
    <citation type="journal article" date="2019" name="Commun. Biol.">
        <title>The bagworm genome reveals a unique fibroin gene that provides high tensile strength.</title>
        <authorList>
            <person name="Kono N."/>
            <person name="Nakamura H."/>
            <person name="Ohtoshi R."/>
            <person name="Tomita M."/>
            <person name="Numata K."/>
            <person name="Arakawa K."/>
        </authorList>
    </citation>
    <scope>NUCLEOTIDE SEQUENCE [LARGE SCALE GENOMIC DNA]</scope>
</reference>
<name>A0A4C1X4E3_EUMVA</name>
<feature type="transmembrane region" description="Helical" evidence="1">
    <location>
        <begin position="21"/>
        <end position="39"/>
    </location>
</feature>
<proteinExistence type="predicted"/>
<comment type="caution">
    <text evidence="2">The sequence shown here is derived from an EMBL/GenBank/DDBJ whole genome shotgun (WGS) entry which is preliminary data.</text>
</comment>
<keyword evidence="3" id="KW-1185">Reference proteome</keyword>